<sequence length="122" mass="13756">MKRMLMQSPPAHEFGRTFERTVRGRRMDTMGDEQIPTIGSCYTCKRTFRFTPATVTTAMIDPETGLLPGMTVLGTLREPTAEAVARSVKQPICPDCVKKATEFANPPALHFDTWPRRNPDRD</sequence>
<comment type="caution">
    <text evidence="1">The sequence shown here is derived from an EMBL/GenBank/DDBJ whole genome shotgun (WGS) entry which is preliminary data.</text>
</comment>
<keyword evidence="2" id="KW-1185">Reference proteome</keyword>
<accession>A0ABW4GQC4</accession>
<name>A0ABW4GQC4_9ACTN</name>
<evidence type="ECO:0000313" key="2">
    <source>
        <dbReference type="Proteomes" id="UP001597097"/>
    </source>
</evidence>
<reference evidence="2" key="1">
    <citation type="journal article" date="2019" name="Int. J. Syst. Evol. Microbiol.">
        <title>The Global Catalogue of Microorganisms (GCM) 10K type strain sequencing project: providing services to taxonomists for standard genome sequencing and annotation.</title>
        <authorList>
            <consortium name="The Broad Institute Genomics Platform"/>
            <consortium name="The Broad Institute Genome Sequencing Center for Infectious Disease"/>
            <person name="Wu L."/>
            <person name="Ma J."/>
        </authorList>
    </citation>
    <scope>NUCLEOTIDE SEQUENCE [LARGE SCALE GENOMIC DNA]</scope>
    <source>
        <strain evidence="2">CGMCC 1.15399</strain>
    </source>
</reference>
<dbReference type="Proteomes" id="UP001597097">
    <property type="component" value="Unassembled WGS sequence"/>
</dbReference>
<proteinExistence type="predicted"/>
<protein>
    <submittedName>
        <fullName evidence="1">Uncharacterized protein</fullName>
    </submittedName>
</protein>
<dbReference type="EMBL" id="JBHUCM010000044">
    <property type="protein sequence ID" value="MFD1544599.1"/>
    <property type="molecule type" value="Genomic_DNA"/>
</dbReference>
<dbReference type="RefSeq" id="WP_219529335.1">
    <property type="nucleotide sequence ID" value="NZ_JAHKRM010000006.1"/>
</dbReference>
<organism evidence="1 2">
    <name type="scientific">Nonomuraea guangzhouensis</name>
    <dbReference type="NCBI Taxonomy" id="1291555"/>
    <lineage>
        <taxon>Bacteria</taxon>
        <taxon>Bacillati</taxon>
        <taxon>Actinomycetota</taxon>
        <taxon>Actinomycetes</taxon>
        <taxon>Streptosporangiales</taxon>
        <taxon>Streptosporangiaceae</taxon>
        <taxon>Nonomuraea</taxon>
    </lineage>
</organism>
<evidence type="ECO:0000313" key="1">
    <source>
        <dbReference type="EMBL" id="MFD1544599.1"/>
    </source>
</evidence>
<gene>
    <name evidence="1" type="ORF">ACFSJ0_46680</name>
</gene>